<gene>
    <name evidence="1" type="ORF">LFTS_00755</name>
</gene>
<evidence type="ECO:0000313" key="1">
    <source>
        <dbReference type="EMBL" id="SOU92132.1"/>
    </source>
</evidence>
<dbReference type="EMBL" id="LT966316">
    <property type="protein sequence ID" value="SOU92132.1"/>
    <property type="molecule type" value="Genomic_DNA"/>
</dbReference>
<dbReference type="AlphaFoldDB" id="A0A2I2MEU6"/>
<reference evidence="1" key="1">
    <citation type="submission" date="2017-12" db="EMBL/GenBank/DDBJ databases">
        <authorList>
            <consortium name="SysMetEx"/>
        </authorList>
    </citation>
    <scope>NUCLEOTIDE SEQUENCE</scope>
    <source>
        <strain evidence="1">Pb_238</strain>
    </source>
</reference>
<protein>
    <submittedName>
        <fullName evidence="1">Heavy-metal resistance</fullName>
    </submittedName>
</protein>
<dbReference type="Gene3D" id="1.20.120.1490">
    <property type="match status" value="1"/>
</dbReference>
<accession>A0A2I2MEU6</accession>
<name>A0A2I2MEU6_9BACT</name>
<dbReference type="RefSeq" id="WP_023525689.1">
    <property type="nucleotide sequence ID" value="NZ_JBPKCJ010000003.1"/>
</dbReference>
<dbReference type="OrthoDB" id="9912825at2"/>
<proteinExistence type="predicted"/>
<sequence precursor="true">MLCRRVAHFLFGLSVFCLVGFVEVSPASAHMHPHGGMMMQGGPIPFYLMNQDRIGLSKEQVSTLLKLKEHFLKTAIMEKARIRVLHLDIMEHMMHHRIDTATVRKDMDQILSHKKTLMHGYLDMVSRAHAVLTTQQFDKVKRLWREMMMMHHEMMMGPPHGPMDHHHM</sequence>
<organism evidence="1">
    <name type="scientific">Leptospirillum ferriphilum</name>
    <dbReference type="NCBI Taxonomy" id="178606"/>
    <lineage>
        <taxon>Bacteria</taxon>
        <taxon>Pseudomonadati</taxon>
        <taxon>Nitrospirota</taxon>
        <taxon>Nitrospiria</taxon>
        <taxon>Nitrospirales</taxon>
        <taxon>Nitrospiraceae</taxon>
        <taxon>Leptospirillum</taxon>
    </lineage>
</organism>